<dbReference type="InterPro" id="IPR011009">
    <property type="entry name" value="Kinase-like_dom_sf"/>
</dbReference>
<keyword evidence="20" id="KW-1185">Reference proteome</keyword>
<feature type="signal peptide" evidence="16">
    <location>
        <begin position="1"/>
        <end position="20"/>
    </location>
</feature>
<keyword evidence="11 15" id="KW-0472">Membrane</keyword>
<feature type="transmembrane region" description="Helical" evidence="15">
    <location>
        <begin position="267"/>
        <end position="290"/>
    </location>
</feature>
<dbReference type="InterPro" id="IPR001245">
    <property type="entry name" value="Ser-Thr/Tyr_kinase_cat_dom"/>
</dbReference>
<dbReference type="CDD" id="cd23509">
    <property type="entry name" value="Gnk2-like"/>
    <property type="match status" value="2"/>
</dbReference>
<keyword evidence="3" id="KW-0808">Transferase</keyword>
<organism evidence="19 20">
    <name type="scientific">Eucalyptus globulus</name>
    <name type="common">Tasmanian blue gum</name>
    <dbReference type="NCBI Taxonomy" id="34317"/>
    <lineage>
        <taxon>Eukaryota</taxon>
        <taxon>Viridiplantae</taxon>
        <taxon>Streptophyta</taxon>
        <taxon>Embryophyta</taxon>
        <taxon>Tracheophyta</taxon>
        <taxon>Spermatophyta</taxon>
        <taxon>Magnoliopsida</taxon>
        <taxon>eudicotyledons</taxon>
        <taxon>Gunneridae</taxon>
        <taxon>Pentapetalae</taxon>
        <taxon>rosids</taxon>
        <taxon>malvids</taxon>
        <taxon>Myrtales</taxon>
        <taxon>Myrtaceae</taxon>
        <taxon>Myrtoideae</taxon>
        <taxon>Eucalypteae</taxon>
        <taxon>Eucalyptus</taxon>
    </lineage>
</organism>
<evidence type="ECO:0000313" key="20">
    <source>
        <dbReference type="Proteomes" id="UP001634007"/>
    </source>
</evidence>
<evidence type="ECO:0000256" key="1">
    <source>
        <dbReference type="ARBA" id="ARBA00004167"/>
    </source>
</evidence>
<dbReference type="PANTHER" id="PTHR27002:SF1050">
    <property type="entry name" value="CYSTEINE-RICH RECEPTOR-LIKE PROTEIN KINASE 5"/>
    <property type="match status" value="1"/>
</dbReference>
<dbReference type="InterPro" id="IPR038408">
    <property type="entry name" value="GNK2_sf"/>
</dbReference>
<proteinExistence type="predicted"/>
<evidence type="ECO:0008006" key="21">
    <source>
        <dbReference type="Google" id="ProtNLM"/>
    </source>
</evidence>
<dbReference type="SUPFAM" id="SSF56112">
    <property type="entry name" value="Protein kinase-like (PK-like)"/>
    <property type="match status" value="1"/>
</dbReference>
<evidence type="ECO:0000259" key="17">
    <source>
        <dbReference type="PROSITE" id="PS50011"/>
    </source>
</evidence>
<dbReference type="Gene3D" id="1.10.510.10">
    <property type="entry name" value="Transferase(Phosphotransferase) domain 1"/>
    <property type="match status" value="1"/>
</dbReference>
<dbReference type="InterPro" id="IPR000719">
    <property type="entry name" value="Prot_kinase_dom"/>
</dbReference>
<evidence type="ECO:0000256" key="8">
    <source>
        <dbReference type="ARBA" id="ARBA00022777"/>
    </source>
</evidence>
<feature type="domain" description="Gnk2-homologous" evidence="18">
    <location>
        <begin position="21"/>
        <end position="128"/>
    </location>
</feature>
<keyword evidence="8" id="KW-0418">Kinase</keyword>
<evidence type="ECO:0000256" key="11">
    <source>
        <dbReference type="ARBA" id="ARBA00023136"/>
    </source>
</evidence>
<dbReference type="SMART" id="SM00220">
    <property type="entry name" value="S_TKc"/>
    <property type="match status" value="1"/>
</dbReference>
<sequence>MDPPNLLLLLLLTFASTINAQFLKNCCGLTGNFTADSAYETTLANLLSSISTTDSLSLTYGFFSASSAVSGTSQTLYVIGSCRGDLAAESCRTCLNTSASDIRRLCPLQMEAVLYSEFCNVRYSDASIFGIVKTEPNYTSFNTGNVVSQLMYKLGREMEGLQREAAGSGSLRKYATKTMSDGSDTVYAMAQCTPDLTEEQCIECQKKIVGTFEECCVGRKGLRTLAPSCQFHYESYLFFSAVAEPLPPAPPPPPPSLPPGKSNKSTVITIAITLPLGGVMVLLSFTCCILRRKRKKTDEVVKGKGGANELTTVESLQYDLATVHAAKNYFSHENKLGEGGFCEVFQGKLPDGEQIAVKRLSKSSRQGDGEFKNEILLVAKLQHRNLVRLLGFCLEGDEKLLAYEFVPNKSLDYFLFDPQKRRQLNWPLRYKIISGIARGMLYLHEDSRLWIIHRDLKCSNILLDNEINPKISDFGMARIFGVDQIQASTNKIVGTFGYMSPEYAMHGEFSVKSDVYSFGILLLEIICGKKNNFYHQLDGGEYLASYVWKQWRDGQPTEVLDPAIVDSYSRDEVLRCLHICLLCIQENPAIRPTMATVVLMLSSNNFNPPSPQHPAFFVQSRMRGLSIPMEELDSDHSTKRTMASSSNGMSLTELYPR</sequence>
<accession>A0ABD3KMJ1</accession>
<feature type="compositionally biased region" description="Polar residues" evidence="14">
    <location>
        <begin position="640"/>
        <end position="650"/>
    </location>
</feature>
<dbReference type="GO" id="GO:0006950">
    <property type="term" value="P:response to stress"/>
    <property type="evidence" value="ECO:0007669"/>
    <property type="project" value="UniProtKB-ARBA"/>
</dbReference>
<evidence type="ECO:0000256" key="7">
    <source>
        <dbReference type="ARBA" id="ARBA00022741"/>
    </source>
</evidence>
<comment type="subcellular location">
    <subcellularLocation>
        <location evidence="1">Membrane</location>
        <topology evidence="1">Single-pass membrane protein</topology>
    </subcellularLocation>
</comment>
<keyword evidence="9" id="KW-0067">ATP-binding</keyword>
<evidence type="ECO:0000256" key="12">
    <source>
        <dbReference type="ARBA" id="ARBA00023170"/>
    </source>
</evidence>
<evidence type="ECO:0000313" key="19">
    <source>
        <dbReference type="EMBL" id="KAL3740597.1"/>
    </source>
</evidence>
<feature type="region of interest" description="Disordered" evidence="14">
    <location>
        <begin position="633"/>
        <end position="657"/>
    </location>
</feature>
<evidence type="ECO:0000256" key="6">
    <source>
        <dbReference type="ARBA" id="ARBA00022737"/>
    </source>
</evidence>
<feature type="domain" description="Gnk2-homologous" evidence="18">
    <location>
        <begin position="132"/>
        <end position="238"/>
    </location>
</feature>
<evidence type="ECO:0000256" key="13">
    <source>
        <dbReference type="ARBA" id="ARBA00023180"/>
    </source>
</evidence>
<keyword evidence="6" id="KW-0677">Repeat</keyword>
<dbReference type="FunFam" id="1.10.510.10:FF:000129">
    <property type="entry name" value="cysteine-rich receptor-like protein kinase 10"/>
    <property type="match status" value="1"/>
</dbReference>
<dbReference type="GO" id="GO:0005524">
    <property type="term" value="F:ATP binding"/>
    <property type="evidence" value="ECO:0007669"/>
    <property type="project" value="UniProtKB-KW"/>
</dbReference>
<keyword evidence="4 15" id="KW-0812">Transmembrane</keyword>
<comment type="caution">
    <text evidence="19">The sequence shown here is derived from an EMBL/GenBank/DDBJ whole genome shotgun (WGS) entry which is preliminary data.</text>
</comment>
<dbReference type="GO" id="GO:0016020">
    <property type="term" value="C:membrane"/>
    <property type="evidence" value="ECO:0007669"/>
    <property type="project" value="UniProtKB-SubCell"/>
</dbReference>
<dbReference type="InterPro" id="IPR002902">
    <property type="entry name" value="GNK2"/>
</dbReference>
<dbReference type="Pfam" id="PF07714">
    <property type="entry name" value="PK_Tyr_Ser-Thr"/>
    <property type="match status" value="1"/>
</dbReference>
<dbReference type="PROSITE" id="PS50011">
    <property type="entry name" value="PROTEIN_KINASE_DOM"/>
    <property type="match status" value="1"/>
</dbReference>
<dbReference type="CDD" id="cd14066">
    <property type="entry name" value="STKc_IRAK"/>
    <property type="match status" value="1"/>
</dbReference>
<dbReference type="FunFam" id="3.30.200.20:FF:000727">
    <property type="entry name" value="Cysteine-rich RLK (RECEPTOR-like protein kinase) 23"/>
    <property type="match status" value="1"/>
</dbReference>
<name>A0ABD3KMJ1_EUCGL</name>
<keyword evidence="12" id="KW-0675">Receptor</keyword>
<protein>
    <recommendedName>
        <fullName evidence="21">Cysteine-rich receptor-like protein kinase 10</fullName>
    </recommendedName>
</protein>
<dbReference type="InterPro" id="IPR008271">
    <property type="entry name" value="Ser/Thr_kinase_AS"/>
</dbReference>
<keyword evidence="10 15" id="KW-1133">Transmembrane helix</keyword>
<feature type="chain" id="PRO_5044858331" description="Cysteine-rich receptor-like protein kinase 10" evidence="16">
    <location>
        <begin position="21"/>
        <end position="657"/>
    </location>
</feature>
<dbReference type="PROSITE" id="PS00108">
    <property type="entry name" value="PROTEIN_KINASE_ST"/>
    <property type="match status" value="1"/>
</dbReference>
<dbReference type="PANTHER" id="PTHR27002">
    <property type="entry name" value="RECEPTOR-LIKE SERINE/THREONINE-PROTEIN KINASE SD1-8"/>
    <property type="match status" value="1"/>
</dbReference>
<evidence type="ECO:0000256" key="14">
    <source>
        <dbReference type="SAM" id="MobiDB-lite"/>
    </source>
</evidence>
<evidence type="ECO:0000256" key="9">
    <source>
        <dbReference type="ARBA" id="ARBA00022840"/>
    </source>
</evidence>
<dbReference type="Pfam" id="PF01657">
    <property type="entry name" value="Stress-antifung"/>
    <property type="match status" value="2"/>
</dbReference>
<feature type="domain" description="Protein kinase" evidence="17">
    <location>
        <begin position="330"/>
        <end position="616"/>
    </location>
</feature>
<keyword evidence="13" id="KW-0325">Glycoprotein</keyword>
<reference evidence="19 20" key="1">
    <citation type="submission" date="2024-11" db="EMBL/GenBank/DDBJ databases">
        <title>Chromosome-level genome assembly of Eucalyptus globulus Labill. provides insights into its genome evolution.</title>
        <authorList>
            <person name="Li X."/>
        </authorList>
    </citation>
    <scope>NUCLEOTIDE SEQUENCE [LARGE SCALE GENOMIC DNA]</scope>
    <source>
        <strain evidence="19">CL2024</strain>
        <tissue evidence="19">Fresh tender leaves</tissue>
    </source>
</reference>
<keyword evidence="5 16" id="KW-0732">Signal</keyword>
<gene>
    <name evidence="19" type="ORF">ACJRO7_021816</name>
</gene>
<keyword evidence="2" id="KW-0723">Serine/threonine-protein kinase</keyword>
<keyword evidence="7" id="KW-0547">Nucleotide-binding</keyword>
<dbReference type="Gene3D" id="3.30.200.20">
    <property type="entry name" value="Phosphorylase Kinase, domain 1"/>
    <property type="match status" value="1"/>
</dbReference>
<dbReference type="PROSITE" id="PS51473">
    <property type="entry name" value="GNK2"/>
    <property type="match status" value="2"/>
</dbReference>
<evidence type="ECO:0000256" key="2">
    <source>
        <dbReference type="ARBA" id="ARBA00022527"/>
    </source>
</evidence>
<dbReference type="AlphaFoldDB" id="A0ABD3KMJ1"/>
<evidence type="ECO:0000256" key="3">
    <source>
        <dbReference type="ARBA" id="ARBA00022679"/>
    </source>
</evidence>
<dbReference type="GO" id="GO:0004674">
    <property type="term" value="F:protein serine/threonine kinase activity"/>
    <property type="evidence" value="ECO:0007669"/>
    <property type="project" value="UniProtKB-KW"/>
</dbReference>
<evidence type="ECO:0000256" key="15">
    <source>
        <dbReference type="SAM" id="Phobius"/>
    </source>
</evidence>
<evidence type="ECO:0000256" key="16">
    <source>
        <dbReference type="SAM" id="SignalP"/>
    </source>
</evidence>
<evidence type="ECO:0000256" key="10">
    <source>
        <dbReference type="ARBA" id="ARBA00022989"/>
    </source>
</evidence>
<evidence type="ECO:0000259" key="18">
    <source>
        <dbReference type="PROSITE" id="PS51473"/>
    </source>
</evidence>
<dbReference type="Proteomes" id="UP001634007">
    <property type="component" value="Unassembled WGS sequence"/>
</dbReference>
<dbReference type="Gene3D" id="3.30.430.20">
    <property type="entry name" value="Gnk2 domain, C-X8-C-X2-C motif"/>
    <property type="match status" value="2"/>
</dbReference>
<dbReference type="EMBL" id="JBJKBG010000005">
    <property type="protein sequence ID" value="KAL3740597.1"/>
    <property type="molecule type" value="Genomic_DNA"/>
</dbReference>
<evidence type="ECO:0000256" key="5">
    <source>
        <dbReference type="ARBA" id="ARBA00022729"/>
    </source>
</evidence>
<evidence type="ECO:0000256" key="4">
    <source>
        <dbReference type="ARBA" id="ARBA00022692"/>
    </source>
</evidence>